<keyword evidence="3" id="KW-1185">Reference proteome</keyword>
<feature type="compositionally biased region" description="Basic and acidic residues" evidence="1">
    <location>
        <begin position="170"/>
        <end position="192"/>
    </location>
</feature>
<evidence type="ECO:0000313" key="2">
    <source>
        <dbReference type="EMBL" id="QLQ37973.1"/>
    </source>
</evidence>
<dbReference type="AlphaFoldDB" id="A0A7L6B7J2"/>
<dbReference type="KEGG" id="mfeu:H1D33_03510"/>
<dbReference type="RefSeq" id="WP_181570418.1">
    <property type="nucleotide sequence ID" value="NZ_CP059322.2"/>
</dbReference>
<reference evidence="2 3" key="2">
    <citation type="journal article" date="2021" name="Mar. Drugs">
        <title>A New Micromonospora Strain with Antibiotic Activity Isolated from the Microbiome of a Mid-Atlantic Deep-Sea Sponge.</title>
        <authorList>
            <person name="Back C.R."/>
            <person name="Stennett H.L."/>
            <person name="Williams S.E."/>
            <person name="Wang L."/>
            <person name="Ojeda Gomez J."/>
            <person name="Abdulle O.M."/>
            <person name="Duffy T."/>
            <person name="Neal C."/>
            <person name="Mantell J."/>
            <person name="Jepson M.A."/>
            <person name="Hendry K.R."/>
            <person name="Powell D."/>
            <person name="Stach J.E.M."/>
            <person name="Essex-Lopresti A.E."/>
            <person name="Willis C.L."/>
            <person name="Curnow P."/>
            <person name="Race P.R."/>
        </authorList>
    </citation>
    <scope>NUCLEOTIDE SEQUENCE [LARGE SCALE GENOMIC DNA]</scope>
    <source>
        <strain evidence="2 3">28ISP2-46</strain>
    </source>
</reference>
<feature type="compositionally biased region" description="Polar residues" evidence="1">
    <location>
        <begin position="143"/>
        <end position="152"/>
    </location>
</feature>
<sequence length="302" mass="32351">MTIRPVDRWEWLDLIRRARLGRTTKLVAVMLALYANEDGSKVFPGIARLSVVCELGYNTVKASLADLREAGWIERVGHGTLGGRADEYRLTVTDGAPVPTPSDIERQIERIRSAKRGVRPSRQAARPTDDTTVRPTALAAQPVDNSDVQPTAQAARPTTEPAVRPTPQAARDDTTEDRAAHSTGRTDDRAARSTDTVRPTARAATNHVPKPLTPPDQPTADLRTAVTHSREGEAANEPDSDEGGSTGDARLLRLVAGTPDLTVGTLRGVGFCIPCHAAGKTVLAADPVNGGECLFHLRRSAS</sequence>
<gene>
    <name evidence="2" type="ORF">H1D33_03510</name>
</gene>
<protein>
    <submittedName>
        <fullName evidence="2">Helix-turn-helix domain-containing protein</fullName>
    </submittedName>
</protein>
<evidence type="ECO:0000256" key="1">
    <source>
        <dbReference type="SAM" id="MobiDB-lite"/>
    </source>
</evidence>
<feature type="region of interest" description="Disordered" evidence="1">
    <location>
        <begin position="111"/>
        <end position="247"/>
    </location>
</feature>
<dbReference type="Pfam" id="PF13730">
    <property type="entry name" value="HTH_36"/>
    <property type="match status" value="1"/>
</dbReference>
<dbReference type="Proteomes" id="UP000510844">
    <property type="component" value="Chromosome"/>
</dbReference>
<name>A0A7L6B7J2_9ACTN</name>
<accession>A0A7L6B7J2</accession>
<dbReference type="EMBL" id="CP059322">
    <property type="protein sequence ID" value="QLQ37973.1"/>
    <property type="molecule type" value="Genomic_DNA"/>
</dbReference>
<evidence type="ECO:0000313" key="3">
    <source>
        <dbReference type="Proteomes" id="UP000510844"/>
    </source>
</evidence>
<organism evidence="2 3">
    <name type="scientific">Micromonospora robiginosa</name>
    <dbReference type="NCBI Taxonomy" id="2749844"/>
    <lineage>
        <taxon>Bacteria</taxon>
        <taxon>Bacillati</taxon>
        <taxon>Actinomycetota</taxon>
        <taxon>Actinomycetes</taxon>
        <taxon>Micromonosporales</taxon>
        <taxon>Micromonosporaceae</taxon>
        <taxon>Micromonospora</taxon>
    </lineage>
</organism>
<reference evidence="3" key="1">
    <citation type="submission" date="2020-07" db="EMBL/GenBank/DDBJ databases">
        <title>A new Micromonospora strain with potent antibiotic activity isolated from the microbiome of a mid-Atlantic deep-sea sponge.</title>
        <authorList>
            <person name="Back C.R."/>
            <person name="Stennett H.L."/>
            <person name="Williams S.E."/>
            <person name="Wang L."/>
            <person name="Ojeda Gomez J."/>
            <person name="Abdulle O.M."/>
            <person name="Duffy T."/>
            <person name="Hendry K.R."/>
            <person name="Powell D."/>
            <person name="Stach J.E."/>
            <person name="Essex-Lopresti A.E."/>
            <person name="Willis C.L."/>
            <person name="Curnow P."/>
            <person name="Race P.R."/>
        </authorList>
    </citation>
    <scope>NUCLEOTIDE SEQUENCE [LARGE SCALE GENOMIC DNA]</scope>
    <source>
        <strain evidence="3">28ISP2-46</strain>
    </source>
</reference>
<proteinExistence type="predicted"/>